<comment type="function">
    <text evidence="7">One of the primary rRNA binding proteins, it binds directly to 16S rRNA where it nucleates assembly of the body of the 30S subunit.</text>
</comment>
<dbReference type="PANTHER" id="PTHR11831">
    <property type="entry name" value="30S 40S RIBOSOMAL PROTEIN"/>
    <property type="match status" value="1"/>
</dbReference>
<dbReference type="OrthoDB" id="9803672at2"/>
<dbReference type="NCBIfam" id="NF003717">
    <property type="entry name" value="PRK05327.1"/>
    <property type="match status" value="1"/>
</dbReference>
<dbReference type="FunFam" id="1.10.1050.10:FF:000001">
    <property type="entry name" value="30S ribosomal protein S4"/>
    <property type="match status" value="1"/>
</dbReference>
<name>A0A1W1XQ33_9BACT</name>
<dbReference type="SMART" id="SM01390">
    <property type="entry name" value="Ribosomal_S4"/>
    <property type="match status" value="1"/>
</dbReference>
<evidence type="ECO:0000259" key="10">
    <source>
        <dbReference type="SMART" id="SM01390"/>
    </source>
</evidence>
<reference evidence="11 12" key="1">
    <citation type="submission" date="2017-04" db="EMBL/GenBank/DDBJ databases">
        <authorList>
            <person name="Afonso C.L."/>
            <person name="Miller P.J."/>
            <person name="Scott M.A."/>
            <person name="Spackman E."/>
            <person name="Goraichik I."/>
            <person name="Dimitrov K.M."/>
            <person name="Suarez D.L."/>
            <person name="Swayne D.E."/>
        </authorList>
    </citation>
    <scope>NUCLEOTIDE SEQUENCE [LARGE SCALE GENOMIC DNA]</scope>
    <source>
        <strain evidence="11 12">DSM 13146</strain>
    </source>
</reference>
<dbReference type="PROSITE" id="PS50889">
    <property type="entry name" value="S4"/>
    <property type="match status" value="1"/>
</dbReference>
<dbReference type="HAMAP" id="MF_01306_B">
    <property type="entry name" value="Ribosomal_uS4_B"/>
    <property type="match status" value="1"/>
</dbReference>
<accession>A0A1W1XQ33</accession>
<organism evidence="11 12">
    <name type="scientific">Desulfacinum hydrothermale DSM 13146</name>
    <dbReference type="NCBI Taxonomy" id="1121390"/>
    <lineage>
        <taxon>Bacteria</taxon>
        <taxon>Pseudomonadati</taxon>
        <taxon>Thermodesulfobacteriota</taxon>
        <taxon>Syntrophobacteria</taxon>
        <taxon>Syntrophobacterales</taxon>
        <taxon>Syntrophobacteraceae</taxon>
        <taxon>Desulfacinum</taxon>
    </lineage>
</organism>
<evidence type="ECO:0000256" key="5">
    <source>
        <dbReference type="ARBA" id="ARBA00023274"/>
    </source>
</evidence>
<evidence type="ECO:0000256" key="6">
    <source>
        <dbReference type="ARBA" id="ARBA00035254"/>
    </source>
</evidence>
<evidence type="ECO:0000313" key="12">
    <source>
        <dbReference type="Proteomes" id="UP000192783"/>
    </source>
</evidence>
<comment type="subunit">
    <text evidence="7">Part of the 30S ribosomal subunit. Contacts protein S5. The interaction surface between S4 and S5 is involved in control of translational fidelity.</text>
</comment>
<evidence type="ECO:0000256" key="8">
    <source>
        <dbReference type="RuleBase" id="RU003699"/>
    </source>
</evidence>
<dbReference type="GO" id="GO:0006412">
    <property type="term" value="P:translation"/>
    <property type="evidence" value="ECO:0007669"/>
    <property type="project" value="UniProtKB-UniRule"/>
</dbReference>
<feature type="domain" description="RNA-binding S4" evidence="9">
    <location>
        <begin position="98"/>
        <end position="165"/>
    </location>
</feature>
<protein>
    <recommendedName>
        <fullName evidence="6 7">Small ribosomal subunit protein uS4</fullName>
    </recommendedName>
</protein>
<dbReference type="FunFam" id="3.10.290.10:FF:000001">
    <property type="entry name" value="30S ribosomal protein S4"/>
    <property type="match status" value="1"/>
</dbReference>
<dbReference type="AlphaFoldDB" id="A0A1W1XQ33"/>
<dbReference type="STRING" id="1121390.SAMN02746041_02537"/>
<keyword evidence="5 7" id="KW-0687">Ribonucleoprotein</keyword>
<dbReference type="InterPro" id="IPR002942">
    <property type="entry name" value="S4_RNA-bd"/>
</dbReference>
<evidence type="ECO:0000259" key="9">
    <source>
        <dbReference type="SMART" id="SM00363"/>
    </source>
</evidence>
<dbReference type="GO" id="GO:0003735">
    <property type="term" value="F:structural constituent of ribosome"/>
    <property type="evidence" value="ECO:0007669"/>
    <property type="project" value="InterPro"/>
</dbReference>
<dbReference type="NCBIfam" id="TIGR01017">
    <property type="entry name" value="rpsD_bact"/>
    <property type="match status" value="1"/>
</dbReference>
<dbReference type="SUPFAM" id="SSF55174">
    <property type="entry name" value="Alpha-L RNA-binding motif"/>
    <property type="match status" value="1"/>
</dbReference>
<keyword evidence="2 7" id="KW-0699">rRNA-binding</keyword>
<dbReference type="Pfam" id="PF00163">
    <property type="entry name" value="Ribosomal_S4"/>
    <property type="match status" value="1"/>
</dbReference>
<dbReference type="InterPro" id="IPR036986">
    <property type="entry name" value="S4_RNA-bd_sf"/>
</dbReference>
<comment type="similarity">
    <text evidence="1 7 8">Belongs to the universal ribosomal protein uS4 family.</text>
</comment>
<dbReference type="GO" id="GO:0015935">
    <property type="term" value="C:small ribosomal subunit"/>
    <property type="evidence" value="ECO:0007669"/>
    <property type="project" value="InterPro"/>
</dbReference>
<dbReference type="InterPro" id="IPR005709">
    <property type="entry name" value="Ribosomal_uS4_bac-type"/>
</dbReference>
<dbReference type="Pfam" id="PF01479">
    <property type="entry name" value="S4"/>
    <property type="match status" value="1"/>
</dbReference>
<sequence length="208" mass="24411">MARYTGPVCRLCRRESMKLYLKGDRCFSDKCAYERRSYAPGQHGQRRSKLSDYGIQLREKQKIKRIYGLQEKQFKAYFKEADRQKGVTGTNFLILLERRLDNTVYRLGFANSRSQARQLVRHGHFLVNGRKVNIPSYLLRPGDVIAVREKSRQVGMINEALEALPRRGVMPWLDLDKDKYQGVFRTLPTREEIPLPVQEHLVVEFYSK</sequence>
<dbReference type="InterPro" id="IPR022801">
    <property type="entry name" value="Ribosomal_uS4"/>
</dbReference>
<evidence type="ECO:0000256" key="3">
    <source>
        <dbReference type="ARBA" id="ARBA00022884"/>
    </source>
</evidence>
<dbReference type="Gene3D" id="3.10.290.10">
    <property type="entry name" value="RNA-binding S4 domain"/>
    <property type="match status" value="1"/>
</dbReference>
<dbReference type="Gene3D" id="1.10.1050.10">
    <property type="entry name" value="Ribosomal Protein S4 Delta 41, Chain A, domain 1"/>
    <property type="match status" value="1"/>
</dbReference>
<dbReference type="RefSeq" id="WP_084058390.1">
    <property type="nucleotide sequence ID" value="NZ_FWXF01000015.1"/>
</dbReference>
<dbReference type="PANTHER" id="PTHR11831:SF4">
    <property type="entry name" value="SMALL RIBOSOMAL SUBUNIT PROTEIN US4M"/>
    <property type="match status" value="1"/>
</dbReference>
<dbReference type="InterPro" id="IPR001912">
    <property type="entry name" value="Ribosomal_uS4_N"/>
</dbReference>
<evidence type="ECO:0000256" key="1">
    <source>
        <dbReference type="ARBA" id="ARBA00007465"/>
    </source>
</evidence>
<evidence type="ECO:0000256" key="7">
    <source>
        <dbReference type="HAMAP-Rule" id="MF_01306"/>
    </source>
</evidence>
<dbReference type="SMART" id="SM00363">
    <property type="entry name" value="S4"/>
    <property type="match status" value="1"/>
</dbReference>
<dbReference type="GO" id="GO:0042274">
    <property type="term" value="P:ribosomal small subunit biogenesis"/>
    <property type="evidence" value="ECO:0007669"/>
    <property type="project" value="TreeGrafter"/>
</dbReference>
<dbReference type="GO" id="GO:0019843">
    <property type="term" value="F:rRNA binding"/>
    <property type="evidence" value="ECO:0007669"/>
    <property type="project" value="UniProtKB-UniRule"/>
</dbReference>
<evidence type="ECO:0000313" key="11">
    <source>
        <dbReference type="EMBL" id="SMC26110.1"/>
    </source>
</evidence>
<keyword evidence="4 7" id="KW-0689">Ribosomal protein</keyword>
<dbReference type="Proteomes" id="UP000192783">
    <property type="component" value="Unassembled WGS sequence"/>
</dbReference>
<gene>
    <name evidence="7" type="primary">rpsD</name>
    <name evidence="11" type="ORF">SAMN02746041_02537</name>
</gene>
<dbReference type="EMBL" id="FWXF01000015">
    <property type="protein sequence ID" value="SMC26110.1"/>
    <property type="molecule type" value="Genomic_DNA"/>
</dbReference>
<dbReference type="CDD" id="cd00165">
    <property type="entry name" value="S4"/>
    <property type="match status" value="1"/>
</dbReference>
<dbReference type="InterPro" id="IPR018079">
    <property type="entry name" value="Ribosomal_uS4_CS"/>
</dbReference>
<keyword evidence="3 7" id="KW-0694">RNA-binding</keyword>
<feature type="domain" description="Small ribosomal subunit protein uS4 N-terminal" evidence="10">
    <location>
        <begin position="3"/>
        <end position="97"/>
    </location>
</feature>
<comment type="function">
    <text evidence="7">With S5 and S12 plays an important role in translational accuracy.</text>
</comment>
<evidence type="ECO:0000256" key="2">
    <source>
        <dbReference type="ARBA" id="ARBA00022730"/>
    </source>
</evidence>
<dbReference type="PROSITE" id="PS00632">
    <property type="entry name" value="RIBOSOMAL_S4"/>
    <property type="match status" value="1"/>
</dbReference>
<proteinExistence type="inferred from homology"/>
<keyword evidence="12" id="KW-1185">Reference proteome</keyword>
<evidence type="ECO:0000256" key="4">
    <source>
        <dbReference type="ARBA" id="ARBA00022980"/>
    </source>
</evidence>